<dbReference type="SUPFAM" id="SSF90229">
    <property type="entry name" value="CCCH zinc finger"/>
    <property type="match status" value="1"/>
</dbReference>
<evidence type="ECO:0000313" key="10">
    <source>
        <dbReference type="EMBL" id="VDN81339.1"/>
    </source>
</evidence>
<dbReference type="SMART" id="SM00356">
    <property type="entry name" value="ZnF_C3H1"/>
    <property type="match status" value="1"/>
</dbReference>
<sequence>MAAVFPHSAPGDPIMGYQLSEIPSLLPQSVSFLPTPLPVIPAPQGTVYFQPPYIFPSSLSQPMFCEQSNIPPSLEKAAPELSPSAVFYPPPPFPIPFPPPVHPFQLLSPYIRPSSVLFVLPPFPDTSIPGNQLPPLPPPSLPSTYPKSSLLQSLPSSFASAPYQSWPTTNATSQSSTVRITPIKDNILSTGANQSSLKFSGNDDFKNFQRESGNRSEHMCRNRSGPLLNNYRTKPCINFKNGHCPYGNKCRFIHQETSDGVIKTKFSTNAPAFVPRANGMHAKSNSPCASLDMLPSNRLYSSTPVSLLGKSQGSGVDVKERPNTPTGRRVSYRQDFSAGYRRPSVADGPHPLPAFIRRYLNFKIQGVLVSFCNVWSWNASLFAKGGVVFYISCLQLPYSSHKNVVALHKGRTGTLALLQVMSALVQKLARLQGQHGSVGSTVLPYKTRHGAVLASQQTIDNSESKGKVGKMSLSMDQALNFCIRVAVATVASIVIMKLAVRYIDPNHSINKNAKKKAAQVIKTLGLDPSIELNEYELRIATQFVHCGQGADWCDIGGCGAVIEEINDRIIIPLKIRNIYKKLALSSNLLSPPKGVLLYGPPGCGKTLLAKVIARAANARFINLQVSSLCDKWYGESQKLADAVFSVAQKFQPTIIFIDEIDSFLRDRNTQDHEATAMMKAQFMCLWDGFASSDHAIVVLGATNRPNDVDSAILRRMPARFYVPLPSLESRADILKVLLRDQPVMPDINFERIAEYATELSGSDLKEVCRLAVLSRVKDAFIKGKDLNNETTRMIRESDVIQSVMKYKQTIQVSGTIPVFEPLD</sequence>
<dbReference type="InterPro" id="IPR051701">
    <property type="entry name" value="Mito_OM_Translocase_MSP1"/>
</dbReference>
<evidence type="ECO:0000256" key="6">
    <source>
        <dbReference type="ARBA" id="ARBA00022840"/>
    </source>
</evidence>
<keyword evidence="5 8" id="KW-0862">Zinc</keyword>
<reference evidence="12" key="1">
    <citation type="submission" date="2017-02" db="UniProtKB">
        <authorList>
            <consortium name="WormBaseParasite"/>
        </authorList>
    </citation>
    <scope>IDENTIFICATION</scope>
</reference>
<dbReference type="PROSITE" id="PS00674">
    <property type="entry name" value="AAA"/>
    <property type="match status" value="1"/>
</dbReference>
<evidence type="ECO:0000256" key="7">
    <source>
        <dbReference type="ARBA" id="ARBA00023128"/>
    </source>
</evidence>
<name>A0A0N4SWX5_BRUPA</name>
<keyword evidence="3" id="KW-0547">Nucleotide-binding</keyword>
<reference evidence="10 11" key="2">
    <citation type="submission" date="2018-11" db="EMBL/GenBank/DDBJ databases">
        <authorList>
            <consortium name="Pathogen Informatics"/>
        </authorList>
    </citation>
    <scope>NUCLEOTIDE SEQUENCE [LARGE SCALE GENOMIC DNA]</scope>
</reference>
<keyword evidence="11" id="KW-1185">Reference proteome</keyword>
<feature type="zinc finger region" description="C3H1-type" evidence="8">
    <location>
        <begin position="230"/>
        <end position="257"/>
    </location>
</feature>
<proteinExistence type="predicted"/>
<protein>
    <submittedName>
        <fullName evidence="12">C3H1-type domain-containing protein</fullName>
    </submittedName>
</protein>
<accession>A0A0N4SWX5</accession>
<dbReference type="AlphaFoldDB" id="A0A0N4SWX5"/>
<evidence type="ECO:0000256" key="1">
    <source>
        <dbReference type="ARBA" id="ARBA00004173"/>
    </source>
</evidence>
<dbReference type="InterPro" id="IPR000571">
    <property type="entry name" value="Znf_CCCH"/>
</dbReference>
<dbReference type="Gene3D" id="4.10.1000.10">
    <property type="entry name" value="Zinc finger, CCCH-type"/>
    <property type="match status" value="1"/>
</dbReference>
<dbReference type="STRING" id="6280.A0A0N4SWX5"/>
<dbReference type="InterPro" id="IPR003960">
    <property type="entry name" value="ATPase_AAA_CS"/>
</dbReference>
<gene>
    <name evidence="10" type="ORF">BPAG_LOCUS153</name>
</gene>
<dbReference type="SUPFAM" id="SSF52540">
    <property type="entry name" value="P-loop containing nucleoside triphosphate hydrolases"/>
    <property type="match status" value="1"/>
</dbReference>
<dbReference type="Pfam" id="PF00642">
    <property type="entry name" value="zf-CCCH"/>
    <property type="match status" value="1"/>
</dbReference>
<dbReference type="InterPro" id="IPR036855">
    <property type="entry name" value="Znf_CCCH_sf"/>
</dbReference>
<dbReference type="GO" id="GO:0005741">
    <property type="term" value="C:mitochondrial outer membrane"/>
    <property type="evidence" value="ECO:0007669"/>
    <property type="project" value="TreeGrafter"/>
</dbReference>
<dbReference type="SMART" id="SM00382">
    <property type="entry name" value="AAA"/>
    <property type="match status" value="1"/>
</dbReference>
<keyword evidence="4 8" id="KW-0863">Zinc-finger</keyword>
<keyword evidence="2 8" id="KW-0479">Metal-binding</keyword>
<comment type="subcellular location">
    <subcellularLocation>
        <location evidence="1">Mitochondrion</location>
    </subcellularLocation>
</comment>
<evidence type="ECO:0000313" key="11">
    <source>
        <dbReference type="Proteomes" id="UP000278627"/>
    </source>
</evidence>
<evidence type="ECO:0000313" key="12">
    <source>
        <dbReference type="WBParaSite" id="BPAG_0000015201-mRNA-1"/>
    </source>
</evidence>
<evidence type="ECO:0000259" key="9">
    <source>
        <dbReference type="PROSITE" id="PS50103"/>
    </source>
</evidence>
<dbReference type="FunFam" id="3.40.50.300:FF:000538">
    <property type="entry name" value="ATPase family AAA domain-containing protein 1"/>
    <property type="match status" value="1"/>
</dbReference>
<dbReference type="InterPro" id="IPR003593">
    <property type="entry name" value="AAA+_ATPase"/>
</dbReference>
<keyword evidence="7" id="KW-0496">Mitochondrion</keyword>
<dbReference type="GO" id="GO:0140570">
    <property type="term" value="P:extraction of mislocalized protein from mitochondrial outer membrane"/>
    <property type="evidence" value="ECO:0007669"/>
    <property type="project" value="TreeGrafter"/>
</dbReference>
<dbReference type="GO" id="GO:0008270">
    <property type="term" value="F:zinc ion binding"/>
    <property type="evidence" value="ECO:0007669"/>
    <property type="project" value="UniProtKB-KW"/>
</dbReference>
<evidence type="ECO:0000256" key="5">
    <source>
        <dbReference type="ARBA" id="ARBA00022833"/>
    </source>
</evidence>
<evidence type="ECO:0000256" key="2">
    <source>
        <dbReference type="ARBA" id="ARBA00022723"/>
    </source>
</evidence>
<organism evidence="12">
    <name type="scientific">Brugia pahangi</name>
    <name type="common">Filarial nematode worm</name>
    <dbReference type="NCBI Taxonomy" id="6280"/>
    <lineage>
        <taxon>Eukaryota</taxon>
        <taxon>Metazoa</taxon>
        <taxon>Ecdysozoa</taxon>
        <taxon>Nematoda</taxon>
        <taxon>Chromadorea</taxon>
        <taxon>Rhabditida</taxon>
        <taxon>Spirurina</taxon>
        <taxon>Spiruromorpha</taxon>
        <taxon>Filarioidea</taxon>
        <taxon>Onchocercidae</taxon>
        <taxon>Brugia</taxon>
    </lineage>
</organism>
<dbReference type="PANTHER" id="PTHR45644">
    <property type="entry name" value="AAA ATPASE, PUTATIVE (AFU_ORTHOLOGUE AFUA_2G12920)-RELATED-RELATED"/>
    <property type="match status" value="1"/>
</dbReference>
<dbReference type="GO" id="GO:0005524">
    <property type="term" value="F:ATP binding"/>
    <property type="evidence" value="ECO:0007669"/>
    <property type="project" value="UniProtKB-KW"/>
</dbReference>
<dbReference type="Pfam" id="PF00004">
    <property type="entry name" value="AAA"/>
    <property type="match status" value="1"/>
</dbReference>
<dbReference type="GO" id="GO:0016887">
    <property type="term" value="F:ATP hydrolysis activity"/>
    <property type="evidence" value="ECO:0007669"/>
    <property type="project" value="InterPro"/>
</dbReference>
<dbReference type="InterPro" id="IPR003959">
    <property type="entry name" value="ATPase_AAA_core"/>
</dbReference>
<dbReference type="PROSITE" id="PS50103">
    <property type="entry name" value="ZF_C3H1"/>
    <property type="match status" value="1"/>
</dbReference>
<dbReference type="Gene3D" id="3.40.50.300">
    <property type="entry name" value="P-loop containing nucleotide triphosphate hydrolases"/>
    <property type="match status" value="1"/>
</dbReference>
<dbReference type="Proteomes" id="UP000278627">
    <property type="component" value="Unassembled WGS sequence"/>
</dbReference>
<evidence type="ECO:0000256" key="4">
    <source>
        <dbReference type="ARBA" id="ARBA00022771"/>
    </source>
</evidence>
<dbReference type="InterPro" id="IPR027417">
    <property type="entry name" value="P-loop_NTPase"/>
</dbReference>
<feature type="domain" description="C3H1-type" evidence="9">
    <location>
        <begin position="230"/>
        <end position="257"/>
    </location>
</feature>
<dbReference type="WBParaSite" id="BPAG_0000015201-mRNA-1">
    <property type="protein sequence ID" value="BPAG_0000015201-mRNA-1"/>
    <property type="gene ID" value="BPAG_0000015201"/>
</dbReference>
<dbReference type="PANTHER" id="PTHR45644:SF3">
    <property type="entry name" value="FI08533P-RELATED"/>
    <property type="match status" value="1"/>
</dbReference>
<keyword evidence="6" id="KW-0067">ATP-binding</keyword>
<dbReference type="EMBL" id="UZAD01000006">
    <property type="protein sequence ID" value="VDN81339.1"/>
    <property type="molecule type" value="Genomic_DNA"/>
</dbReference>
<evidence type="ECO:0000256" key="8">
    <source>
        <dbReference type="PROSITE-ProRule" id="PRU00723"/>
    </source>
</evidence>
<evidence type="ECO:0000256" key="3">
    <source>
        <dbReference type="ARBA" id="ARBA00022741"/>
    </source>
</evidence>
<dbReference type="Gene3D" id="1.10.8.60">
    <property type="match status" value="1"/>
</dbReference>